<evidence type="ECO:0000256" key="4">
    <source>
        <dbReference type="ARBA" id="ARBA00022729"/>
    </source>
</evidence>
<reference evidence="15" key="1">
    <citation type="submission" date="2025-08" db="UniProtKB">
        <authorList>
            <consortium name="RefSeq"/>
        </authorList>
    </citation>
    <scope>IDENTIFICATION</scope>
    <source>
        <tissue evidence="15">Sperm</tissue>
    </source>
</reference>
<dbReference type="InterPro" id="IPR051713">
    <property type="entry name" value="T-cell_Activation_Regulation"/>
</dbReference>
<dbReference type="PANTHER" id="PTHR25466:SF9">
    <property type="entry name" value="FIBRONECTIN TYPE-III DOMAIN-CONTAINING PROTEIN"/>
    <property type="match status" value="1"/>
</dbReference>
<evidence type="ECO:0000256" key="10">
    <source>
        <dbReference type="ARBA" id="ARBA00023319"/>
    </source>
</evidence>
<dbReference type="GO" id="GO:0071222">
    <property type="term" value="P:cellular response to lipopolysaccharide"/>
    <property type="evidence" value="ECO:0007669"/>
    <property type="project" value="TreeGrafter"/>
</dbReference>
<dbReference type="PANTHER" id="PTHR25466">
    <property type="entry name" value="T-LYMPHOCYTE ACTIVATION ANTIGEN"/>
    <property type="match status" value="1"/>
</dbReference>
<keyword evidence="7" id="KW-1015">Disulfide bond</keyword>
<dbReference type="GO" id="GO:0009897">
    <property type="term" value="C:external side of plasma membrane"/>
    <property type="evidence" value="ECO:0007669"/>
    <property type="project" value="TreeGrafter"/>
</dbReference>
<evidence type="ECO:0000313" key="14">
    <source>
        <dbReference type="Proteomes" id="UP001318040"/>
    </source>
</evidence>
<dbReference type="InterPro" id="IPR013106">
    <property type="entry name" value="Ig_V-set"/>
</dbReference>
<keyword evidence="5 12" id="KW-1133">Transmembrane helix</keyword>
<dbReference type="Gene3D" id="2.60.40.10">
    <property type="entry name" value="Immunoglobulins"/>
    <property type="match status" value="2"/>
</dbReference>
<evidence type="ECO:0000256" key="3">
    <source>
        <dbReference type="ARBA" id="ARBA00022692"/>
    </source>
</evidence>
<feature type="region of interest" description="Disordered" evidence="11">
    <location>
        <begin position="416"/>
        <end position="440"/>
    </location>
</feature>
<evidence type="ECO:0000256" key="6">
    <source>
        <dbReference type="ARBA" id="ARBA00023136"/>
    </source>
</evidence>
<keyword evidence="2" id="KW-1003">Cell membrane</keyword>
<organism evidence="14 15">
    <name type="scientific">Petromyzon marinus</name>
    <name type="common">Sea lamprey</name>
    <dbReference type="NCBI Taxonomy" id="7757"/>
    <lineage>
        <taxon>Eukaryota</taxon>
        <taxon>Metazoa</taxon>
        <taxon>Chordata</taxon>
        <taxon>Craniata</taxon>
        <taxon>Vertebrata</taxon>
        <taxon>Cyclostomata</taxon>
        <taxon>Hyperoartia</taxon>
        <taxon>Petromyzontiformes</taxon>
        <taxon>Petromyzontidae</taxon>
        <taxon>Petromyzon</taxon>
    </lineage>
</organism>
<evidence type="ECO:0000256" key="2">
    <source>
        <dbReference type="ARBA" id="ARBA00022475"/>
    </source>
</evidence>
<evidence type="ECO:0000256" key="7">
    <source>
        <dbReference type="ARBA" id="ARBA00023157"/>
    </source>
</evidence>
<dbReference type="InterPro" id="IPR013783">
    <property type="entry name" value="Ig-like_fold"/>
</dbReference>
<dbReference type="RefSeq" id="XP_032806088.1">
    <property type="nucleotide sequence ID" value="XM_032950197.1"/>
</dbReference>
<dbReference type="InterPro" id="IPR036179">
    <property type="entry name" value="Ig-like_dom_sf"/>
</dbReference>
<proteinExistence type="predicted"/>
<sequence>MDIVGFIGIFSMGGVEQICKCLSGGWVFLVVKLQLRGSAHLISACALISTAMRSSETVVFIALVVVTGVHLHQPAGETHSVWLPCRSHAIHQYSVSWYFTNDQHKFNVLYQTSSSSASVHSLFTNRASVPERAFETGNFSLLLSSAKFEDAGRYTCYVNRKFTCEVALLASKVTTRAKNPVRVGSTITLICEISTKPRGIIYSRNRDGVYWYHDGTVQSSMTKRSNRFTCLKHNTGSWTCKPRNRGNAEIAYFEHYLDVSDPPMTMNTPVDASIWKTTHEVPSISTAPVSSSSLFTSPPSSSSSTTPPVSSYPDSAATGTVSAALVAAAVALLSIALLAALGTACFFLRRTRAARLARAHQLQAVKAPVHLVREPITHLRNVPGPRHIQASTAAASPRHGVAYAEVRRLKGCRHDGNADAVYDNNDPVRPRDDDVSSDYDVCVDSYDSPSPEGTLGHHQQQPGTMYAVVLQHCIRQEADLHLYDAAM</sequence>
<keyword evidence="14" id="KW-1185">Reference proteome</keyword>
<dbReference type="SMART" id="SM00409">
    <property type="entry name" value="IG"/>
    <property type="match status" value="2"/>
</dbReference>
<dbReference type="InterPro" id="IPR003599">
    <property type="entry name" value="Ig_sub"/>
</dbReference>
<keyword evidence="3 12" id="KW-0812">Transmembrane</keyword>
<keyword evidence="6 12" id="KW-0472">Membrane</keyword>
<dbReference type="GO" id="GO:0042102">
    <property type="term" value="P:positive regulation of T cell proliferation"/>
    <property type="evidence" value="ECO:0007669"/>
    <property type="project" value="TreeGrafter"/>
</dbReference>
<keyword evidence="9" id="KW-0325">Glycoprotein</keyword>
<feature type="domain" description="Ig-like" evidence="13">
    <location>
        <begin position="184"/>
        <end position="251"/>
    </location>
</feature>
<feature type="region of interest" description="Disordered" evidence="11">
    <location>
        <begin position="285"/>
        <end position="314"/>
    </location>
</feature>
<dbReference type="InterPro" id="IPR007110">
    <property type="entry name" value="Ig-like_dom"/>
</dbReference>
<accession>A0AAJ7SWW0</accession>
<feature type="domain" description="Ig-like" evidence="13">
    <location>
        <begin position="76"/>
        <end position="174"/>
    </location>
</feature>
<dbReference type="GO" id="GO:0007166">
    <property type="term" value="P:cell surface receptor signaling pathway"/>
    <property type="evidence" value="ECO:0007669"/>
    <property type="project" value="TreeGrafter"/>
</dbReference>
<gene>
    <name evidence="15" type="primary">LOC103091826</name>
</gene>
<dbReference type="GO" id="GO:0031295">
    <property type="term" value="P:T cell costimulation"/>
    <property type="evidence" value="ECO:0007669"/>
    <property type="project" value="TreeGrafter"/>
</dbReference>
<keyword evidence="10" id="KW-0393">Immunoglobulin domain</keyword>
<dbReference type="Pfam" id="PF07686">
    <property type="entry name" value="V-set"/>
    <property type="match status" value="1"/>
</dbReference>
<dbReference type="PROSITE" id="PS50835">
    <property type="entry name" value="IG_LIKE"/>
    <property type="match status" value="2"/>
</dbReference>
<dbReference type="Proteomes" id="UP001318040">
    <property type="component" value="Chromosome 9"/>
</dbReference>
<evidence type="ECO:0000313" key="15">
    <source>
        <dbReference type="RefSeq" id="XP_032806088.1"/>
    </source>
</evidence>
<dbReference type="GO" id="GO:0006955">
    <property type="term" value="P:immune response"/>
    <property type="evidence" value="ECO:0007669"/>
    <property type="project" value="TreeGrafter"/>
</dbReference>
<protein>
    <submittedName>
        <fullName evidence="15">Uncharacterized protein LOC103091826 isoform X1</fullName>
    </submittedName>
</protein>
<dbReference type="KEGG" id="pmrn:103091826"/>
<dbReference type="SUPFAM" id="SSF48726">
    <property type="entry name" value="Immunoglobulin"/>
    <property type="match status" value="1"/>
</dbReference>
<evidence type="ECO:0000256" key="8">
    <source>
        <dbReference type="ARBA" id="ARBA00023170"/>
    </source>
</evidence>
<dbReference type="GO" id="GO:0042130">
    <property type="term" value="P:negative regulation of T cell proliferation"/>
    <property type="evidence" value="ECO:0007669"/>
    <property type="project" value="TreeGrafter"/>
</dbReference>
<dbReference type="SMART" id="SM00408">
    <property type="entry name" value="IGc2"/>
    <property type="match status" value="1"/>
</dbReference>
<name>A0AAJ7SWW0_PETMA</name>
<dbReference type="InterPro" id="IPR003598">
    <property type="entry name" value="Ig_sub2"/>
</dbReference>
<feature type="transmembrane region" description="Helical" evidence="12">
    <location>
        <begin position="323"/>
        <end position="348"/>
    </location>
</feature>
<keyword evidence="8" id="KW-0675">Receptor</keyword>
<dbReference type="AlphaFoldDB" id="A0AAJ7SWW0"/>
<evidence type="ECO:0000256" key="1">
    <source>
        <dbReference type="ARBA" id="ARBA00004251"/>
    </source>
</evidence>
<keyword evidence="4" id="KW-0732">Signal</keyword>
<dbReference type="SMART" id="SM00406">
    <property type="entry name" value="IGv"/>
    <property type="match status" value="1"/>
</dbReference>
<comment type="subcellular location">
    <subcellularLocation>
        <location evidence="1">Cell membrane</location>
        <topology evidence="1">Single-pass type I membrane protein</topology>
    </subcellularLocation>
</comment>
<evidence type="ECO:0000256" key="5">
    <source>
        <dbReference type="ARBA" id="ARBA00022989"/>
    </source>
</evidence>
<evidence type="ECO:0000256" key="12">
    <source>
        <dbReference type="SAM" id="Phobius"/>
    </source>
</evidence>
<evidence type="ECO:0000259" key="13">
    <source>
        <dbReference type="PROSITE" id="PS50835"/>
    </source>
</evidence>
<evidence type="ECO:0000256" key="11">
    <source>
        <dbReference type="SAM" id="MobiDB-lite"/>
    </source>
</evidence>
<evidence type="ECO:0000256" key="9">
    <source>
        <dbReference type="ARBA" id="ARBA00023180"/>
    </source>
</evidence>